<dbReference type="EMBL" id="BMAW01042522">
    <property type="protein sequence ID" value="GFS34673.1"/>
    <property type="molecule type" value="Genomic_DNA"/>
</dbReference>
<feature type="region of interest" description="Disordered" evidence="1">
    <location>
        <begin position="1"/>
        <end position="29"/>
    </location>
</feature>
<dbReference type="AlphaFoldDB" id="A0A8X6IR33"/>
<keyword evidence="5" id="KW-1185">Reference proteome</keyword>
<reference evidence="4" key="1">
    <citation type="submission" date="2020-08" db="EMBL/GenBank/DDBJ databases">
        <title>Multicomponent nature underlies the extraordinary mechanical properties of spider dragline silk.</title>
        <authorList>
            <person name="Kono N."/>
            <person name="Nakamura H."/>
            <person name="Mori M."/>
            <person name="Yoshida Y."/>
            <person name="Ohtoshi R."/>
            <person name="Malay A.D."/>
            <person name="Moran D.A.P."/>
            <person name="Tomita M."/>
            <person name="Numata K."/>
            <person name="Arakawa K."/>
        </authorList>
    </citation>
    <scope>NUCLEOTIDE SEQUENCE</scope>
</reference>
<organism evidence="4 5">
    <name type="scientific">Nephila pilipes</name>
    <name type="common">Giant wood spider</name>
    <name type="synonym">Nephila maculata</name>
    <dbReference type="NCBI Taxonomy" id="299642"/>
    <lineage>
        <taxon>Eukaryota</taxon>
        <taxon>Metazoa</taxon>
        <taxon>Ecdysozoa</taxon>
        <taxon>Arthropoda</taxon>
        <taxon>Chelicerata</taxon>
        <taxon>Arachnida</taxon>
        <taxon>Araneae</taxon>
        <taxon>Araneomorphae</taxon>
        <taxon>Entelegynae</taxon>
        <taxon>Araneoidea</taxon>
        <taxon>Nephilidae</taxon>
        <taxon>Nephila</taxon>
    </lineage>
</organism>
<name>A0A8X6IR33_NEPPI</name>
<evidence type="ECO:0000313" key="5">
    <source>
        <dbReference type="Proteomes" id="UP000887013"/>
    </source>
</evidence>
<proteinExistence type="predicted"/>
<feature type="compositionally biased region" description="Acidic residues" evidence="1">
    <location>
        <begin position="7"/>
        <end position="18"/>
    </location>
</feature>
<evidence type="ECO:0000313" key="2">
    <source>
        <dbReference type="EMBL" id="GFS31605.1"/>
    </source>
</evidence>
<evidence type="ECO:0000256" key="1">
    <source>
        <dbReference type="SAM" id="MobiDB-lite"/>
    </source>
</evidence>
<sequence>MKRSREEDESLSESEDESPSPKNSRLMETDILQDLQKGLTETDNDSIDRELLETQKQYFTMYMEKLMHQIPMGKAVIETVSKNGQSNNFMYMYTASKTIIQSVMSVKQSKATKSVVDMIAGIACRYVHDKVVSPMLNNVVHNDHLKRAYQAYQDSVKKEENDAELEMRCLLHCIHEVLDREEHCIKLVHPIHAQMTQQMKAISEYVVALLVSVTDPKENVPNEIVLHSATAANRTNDP</sequence>
<dbReference type="Proteomes" id="UP000887013">
    <property type="component" value="Unassembled WGS sequence"/>
</dbReference>
<gene>
    <name evidence="4" type="primary">AVEN_129684_1</name>
    <name evidence="2" type="ORF">NPIL_31141</name>
    <name evidence="3" type="ORF">NPIL_32601</name>
    <name evidence="4" type="ORF">NPIL_422941</name>
</gene>
<comment type="caution">
    <text evidence="4">The sequence shown here is derived from an EMBL/GenBank/DDBJ whole genome shotgun (WGS) entry which is preliminary data.</text>
</comment>
<protein>
    <submittedName>
        <fullName evidence="4">Uncharacterized protein</fullName>
    </submittedName>
</protein>
<accession>A0A8X6IR33</accession>
<evidence type="ECO:0000313" key="3">
    <source>
        <dbReference type="EMBL" id="GFS34673.1"/>
    </source>
</evidence>
<dbReference type="EMBL" id="BMAW01046677">
    <property type="protein sequence ID" value="GFS56817.1"/>
    <property type="molecule type" value="Genomic_DNA"/>
</dbReference>
<evidence type="ECO:0000313" key="4">
    <source>
        <dbReference type="EMBL" id="GFS56817.1"/>
    </source>
</evidence>
<dbReference type="EMBL" id="BMAW01041948">
    <property type="protein sequence ID" value="GFS31605.1"/>
    <property type="molecule type" value="Genomic_DNA"/>
</dbReference>
<dbReference type="OrthoDB" id="6419079at2759"/>